<dbReference type="RefSeq" id="WP_158067084.1">
    <property type="nucleotide sequence ID" value="NZ_CP042829.1"/>
</dbReference>
<dbReference type="InterPro" id="IPR011251">
    <property type="entry name" value="Luciferase-like_dom"/>
</dbReference>
<dbReference type="Gene3D" id="3.20.20.30">
    <property type="entry name" value="Luciferase-like domain"/>
    <property type="match status" value="1"/>
</dbReference>
<dbReference type="NCBIfam" id="TIGR03559">
    <property type="entry name" value="F420_Rv3520c"/>
    <property type="match status" value="1"/>
</dbReference>
<dbReference type="InterPro" id="IPR036661">
    <property type="entry name" value="Luciferase-like_sf"/>
</dbReference>
<evidence type="ECO:0000313" key="4">
    <source>
        <dbReference type="Proteomes" id="UP000326331"/>
    </source>
</evidence>
<accession>A0ABX6C599</accession>
<dbReference type="Proteomes" id="UP000326331">
    <property type="component" value="Chromosome"/>
</dbReference>
<dbReference type="SUPFAM" id="SSF51679">
    <property type="entry name" value="Bacterial luciferase-like"/>
    <property type="match status" value="1"/>
</dbReference>
<gene>
    <name evidence="3" type="ORF">Tbon_07625</name>
</gene>
<sequence>MSALRVAIGFGPGPGGWDEALTFAREAERLGVDSAWTSEAWGFDAVTPLALLAGRTERLRLGTGIMQAGTRTPALVAMTALTLSSISGGRFILGLGSSGPQVIEGWHGIPFRQPLQRLREIVEIVRLACSGERVAYSGTVYTLPLPGGEGRALRTSAPPAPVPIFLATLGPRALEMTGELADGWIASSFMPRHSSVFLEPIRRGAARAGRSLDGFEVVAGGVVAFGDDLERLVAPRKPGFAFEIGAMGSPTRNFYKDAYARQGYADLVDRVQALWLERRRDEAAALIPDEFVLEANLLGTDEMVRDRIRVYRDGGVTTLQVSPAGHTLAERLETLGRFMELVREVNAEPAPESRGPEAAAP</sequence>
<dbReference type="Pfam" id="PF00296">
    <property type="entry name" value="Bac_luciferase"/>
    <property type="match status" value="1"/>
</dbReference>
<dbReference type="PANTHER" id="PTHR43244">
    <property type="match status" value="1"/>
</dbReference>
<dbReference type="InterPro" id="IPR050564">
    <property type="entry name" value="F420-G6PD/mer"/>
</dbReference>
<name>A0ABX6C599_9CHLR</name>
<evidence type="ECO:0000259" key="2">
    <source>
        <dbReference type="Pfam" id="PF00296"/>
    </source>
</evidence>
<dbReference type="EMBL" id="CP042829">
    <property type="protein sequence ID" value="QFG03169.1"/>
    <property type="molecule type" value="Genomic_DNA"/>
</dbReference>
<keyword evidence="4" id="KW-1185">Reference proteome</keyword>
<dbReference type="InterPro" id="IPR019951">
    <property type="entry name" value="F420_OxRdatse_Rv3520c_pred"/>
</dbReference>
<proteinExistence type="predicted"/>
<evidence type="ECO:0000313" key="3">
    <source>
        <dbReference type="EMBL" id="QFG03169.1"/>
    </source>
</evidence>
<dbReference type="CDD" id="cd01097">
    <property type="entry name" value="Tetrahydromethanopterin_reductase"/>
    <property type="match status" value="1"/>
</dbReference>
<evidence type="ECO:0000256" key="1">
    <source>
        <dbReference type="ARBA" id="ARBA00023002"/>
    </source>
</evidence>
<protein>
    <submittedName>
        <fullName evidence="3">LLM class F420-dependent oxidoreductase</fullName>
    </submittedName>
</protein>
<reference evidence="3 4" key="1">
    <citation type="submission" date="2019-10" db="EMBL/GenBank/DDBJ databases">
        <title>Thermopilla bonchosmolovskayae gen. nov., sp. nov., a moderately thermophilic Chloroflexi bacterium from a Chukotka hot spring (Arctic, Russia), representing a novel classis Thermopillaia, which include previously uncultivated lineage OLB14.</title>
        <authorList>
            <person name="Kochetkova T.V."/>
            <person name="Zayulina K.S."/>
            <person name="Zhigarkov V.S."/>
            <person name="Minaev N.V."/>
            <person name="Novikov A."/>
            <person name="Toshchakov S.V."/>
            <person name="Elcheninov A.G."/>
            <person name="Kublanov I.V."/>
        </authorList>
    </citation>
    <scope>NUCLEOTIDE SEQUENCE [LARGE SCALE GENOMIC DNA]</scope>
    <source>
        <strain evidence="3 4">3753O</strain>
    </source>
</reference>
<dbReference type="PANTHER" id="PTHR43244:SF1">
    <property type="entry name" value="5,10-METHYLENETETRAHYDROMETHANOPTERIN REDUCTASE"/>
    <property type="match status" value="1"/>
</dbReference>
<feature type="domain" description="Luciferase-like" evidence="2">
    <location>
        <begin position="14"/>
        <end position="317"/>
    </location>
</feature>
<keyword evidence="1" id="KW-0560">Oxidoreductase</keyword>
<organism evidence="3 4">
    <name type="scientific">Tepidiforma bonchosmolovskayae</name>
    <dbReference type="NCBI Taxonomy" id="2601677"/>
    <lineage>
        <taxon>Bacteria</taxon>
        <taxon>Bacillati</taxon>
        <taxon>Chloroflexota</taxon>
        <taxon>Tepidiformia</taxon>
        <taxon>Tepidiformales</taxon>
        <taxon>Tepidiformaceae</taxon>
        <taxon>Tepidiforma</taxon>
    </lineage>
</organism>